<organism evidence="8 9">
    <name type="scientific">Eptatretus burgeri</name>
    <name type="common">Inshore hagfish</name>
    <dbReference type="NCBI Taxonomy" id="7764"/>
    <lineage>
        <taxon>Eukaryota</taxon>
        <taxon>Metazoa</taxon>
        <taxon>Chordata</taxon>
        <taxon>Craniata</taxon>
        <taxon>Vertebrata</taxon>
        <taxon>Cyclostomata</taxon>
        <taxon>Myxini</taxon>
        <taxon>Myxiniformes</taxon>
        <taxon>Myxinidae</taxon>
        <taxon>Eptatretinae</taxon>
        <taxon>Eptatretus</taxon>
    </lineage>
</organism>
<sequence>MCAIPLRSRGPSSQQCPINYIDREILDVVRGEVFKGMCVMYIFLRAQARQVHVDVFEWNEIFRFGVPCLGHIANKVCVCVCDVTFAIHLLGVHANKAKRHVDSLHHCEPPTEDMLAWNSSQYQYHQLQEVSEFNSSSSDKDETYTVEDAVQWIGFGRFHMFLFLFVGAATLVDALEVMLLAVISPVIQCEWRLEQWQVALVTTVVFSGYMVFSGLWGLSADRYGRKTVLFLATASSIFYCFLTSFAPNFLWFLFLRGLVGCGISGQVQGFVILSEFLPSKYRGRILPLSGIFWVVGSSLLVLGAFIIIPMLGWRWLIRASSLPSIFILICLKFVPESARFNISVGKNKAALETLRSIAKMNSKDLPRGTLVNNPSERLGHMRDLIDAKYLRTSLQLWLIWLGVAFNYYGTVLVSSELLQHKEETLQESQCYCHLFQTADYITLLTSTLGESFSIVYTMGFINYIGRKWSLALSFFSCGVLFLLLIFPTRRMLLTCILFSMRAMAGSNFNIVYIYTVEVYPTNVRSLGLGSCSSLGRIGAILAPFVAQEQGDDDED</sequence>
<proteinExistence type="predicted"/>
<feature type="transmembrane region" description="Helical" evidence="6">
    <location>
        <begin position="285"/>
        <end position="309"/>
    </location>
</feature>
<dbReference type="PANTHER" id="PTHR23511:SF45">
    <property type="entry name" value="SVOP LIKE"/>
    <property type="match status" value="1"/>
</dbReference>
<dbReference type="InterPro" id="IPR036259">
    <property type="entry name" value="MFS_trans_sf"/>
</dbReference>
<dbReference type="PANTHER" id="PTHR23511">
    <property type="entry name" value="SYNAPTIC VESICLE GLYCOPROTEIN 2"/>
    <property type="match status" value="1"/>
</dbReference>
<evidence type="ECO:0000256" key="2">
    <source>
        <dbReference type="ARBA" id="ARBA00022448"/>
    </source>
</evidence>
<name>A0A8C4QLS3_EPTBU</name>
<dbReference type="GeneTree" id="ENSGT00940000158632"/>
<reference evidence="8" key="2">
    <citation type="submission" date="2025-09" db="UniProtKB">
        <authorList>
            <consortium name="Ensembl"/>
        </authorList>
    </citation>
    <scope>IDENTIFICATION</scope>
</reference>
<evidence type="ECO:0000313" key="8">
    <source>
        <dbReference type="Ensembl" id="ENSEBUP00000017413.1"/>
    </source>
</evidence>
<evidence type="ECO:0000256" key="6">
    <source>
        <dbReference type="SAM" id="Phobius"/>
    </source>
</evidence>
<dbReference type="GO" id="GO:0022857">
    <property type="term" value="F:transmembrane transporter activity"/>
    <property type="evidence" value="ECO:0007669"/>
    <property type="project" value="InterPro"/>
</dbReference>
<evidence type="ECO:0000256" key="5">
    <source>
        <dbReference type="ARBA" id="ARBA00023136"/>
    </source>
</evidence>
<dbReference type="Ensembl" id="ENSEBUT00000017989.1">
    <property type="protein sequence ID" value="ENSEBUP00000017413.1"/>
    <property type="gene ID" value="ENSEBUG00000010874.1"/>
</dbReference>
<evidence type="ECO:0000256" key="3">
    <source>
        <dbReference type="ARBA" id="ARBA00022692"/>
    </source>
</evidence>
<keyword evidence="9" id="KW-1185">Reference proteome</keyword>
<dbReference type="Proteomes" id="UP000694388">
    <property type="component" value="Unplaced"/>
</dbReference>
<feature type="domain" description="Major facilitator superfamily (MFS) profile" evidence="7">
    <location>
        <begin position="162"/>
        <end position="555"/>
    </location>
</feature>
<evidence type="ECO:0000256" key="1">
    <source>
        <dbReference type="ARBA" id="ARBA00004141"/>
    </source>
</evidence>
<dbReference type="OMA" id="PTWIGVC"/>
<feature type="transmembrane region" description="Helical" evidence="6">
    <location>
        <begin position="196"/>
        <end position="216"/>
    </location>
</feature>
<dbReference type="PROSITE" id="PS50850">
    <property type="entry name" value="MFS"/>
    <property type="match status" value="1"/>
</dbReference>
<accession>A0A8C4QLS3</accession>
<feature type="transmembrane region" description="Helical" evidence="6">
    <location>
        <begin position="468"/>
        <end position="486"/>
    </location>
</feature>
<feature type="transmembrane region" description="Helical" evidence="6">
    <location>
        <begin position="161"/>
        <end position="184"/>
    </location>
</feature>
<keyword evidence="5 6" id="KW-0472">Membrane</keyword>
<feature type="transmembrane region" description="Helical" evidence="6">
    <location>
        <begin position="228"/>
        <end position="247"/>
    </location>
</feature>
<dbReference type="AlphaFoldDB" id="A0A8C4QLS3"/>
<keyword evidence="3 6" id="KW-0812">Transmembrane</keyword>
<protein>
    <submittedName>
        <fullName evidence="8">SVOP-like</fullName>
    </submittedName>
</protein>
<dbReference type="Pfam" id="PF07690">
    <property type="entry name" value="MFS_1"/>
    <property type="match status" value="1"/>
</dbReference>
<keyword evidence="2" id="KW-0813">Transport</keyword>
<evidence type="ECO:0000259" key="7">
    <source>
        <dbReference type="PROSITE" id="PS50850"/>
    </source>
</evidence>
<feature type="transmembrane region" description="Helical" evidence="6">
    <location>
        <begin position="389"/>
        <end position="408"/>
    </location>
</feature>
<dbReference type="InterPro" id="IPR011701">
    <property type="entry name" value="MFS"/>
</dbReference>
<dbReference type="InterPro" id="IPR020846">
    <property type="entry name" value="MFS_dom"/>
</dbReference>
<reference evidence="8" key="1">
    <citation type="submission" date="2025-08" db="UniProtKB">
        <authorList>
            <consortium name="Ensembl"/>
        </authorList>
    </citation>
    <scope>IDENTIFICATION</scope>
</reference>
<evidence type="ECO:0000313" key="9">
    <source>
        <dbReference type="Proteomes" id="UP000694388"/>
    </source>
</evidence>
<comment type="subcellular location">
    <subcellularLocation>
        <location evidence="1">Membrane</location>
        <topology evidence="1">Multi-pass membrane protein</topology>
    </subcellularLocation>
</comment>
<feature type="transmembrane region" description="Helical" evidence="6">
    <location>
        <begin position="253"/>
        <end position="273"/>
    </location>
</feature>
<evidence type="ECO:0000256" key="4">
    <source>
        <dbReference type="ARBA" id="ARBA00022989"/>
    </source>
</evidence>
<keyword evidence="4 6" id="KW-1133">Transmembrane helix</keyword>
<dbReference type="Gene3D" id="1.20.1250.20">
    <property type="entry name" value="MFS general substrate transporter like domains"/>
    <property type="match status" value="1"/>
</dbReference>
<dbReference type="GO" id="GO:0016020">
    <property type="term" value="C:membrane"/>
    <property type="evidence" value="ECO:0007669"/>
    <property type="project" value="UniProtKB-SubCell"/>
</dbReference>
<dbReference type="SUPFAM" id="SSF103473">
    <property type="entry name" value="MFS general substrate transporter"/>
    <property type="match status" value="1"/>
</dbReference>